<dbReference type="InterPro" id="IPR036890">
    <property type="entry name" value="HATPase_C_sf"/>
</dbReference>
<gene>
    <name evidence="15" type="ORF">DQ400_09200</name>
</gene>
<keyword evidence="16" id="KW-1185">Reference proteome</keyword>
<evidence type="ECO:0000313" key="16">
    <source>
        <dbReference type="Proteomes" id="UP000252204"/>
    </source>
</evidence>
<dbReference type="SMART" id="SM00387">
    <property type="entry name" value="HATPase_c"/>
    <property type="match status" value="1"/>
</dbReference>
<dbReference type="InterPro" id="IPR004358">
    <property type="entry name" value="Sig_transdc_His_kin-like_C"/>
</dbReference>
<accession>A0A365TNT8</accession>
<keyword evidence="4" id="KW-0597">Phosphoprotein</keyword>
<evidence type="ECO:0000256" key="11">
    <source>
        <dbReference type="ARBA" id="ARBA00023012"/>
    </source>
</evidence>
<dbReference type="GO" id="GO:0005524">
    <property type="term" value="F:ATP binding"/>
    <property type="evidence" value="ECO:0007669"/>
    <property type="project" value="UniProtKB-KW"/>
</dbReference>
<dbReference type="CDD" id="cd00082">
    <property type="entry name" value="HisKA"/>
    <property type="match status" value="1"/>
</dbReference>
<name>A0A365TNT8_9GAMM</name>
<evidence type="ECO:0000259" key="14">
    <source>
        <dbReference type="PROSITE" id="PS50109"/>
    </source>
</evidence>
<evidence type="ECO:0000256" key="7">
    <source>
        <dbReference type="ARBA" id="ARBA00022741"/>
    </source>
</evidence>
<dbReference type="SUPFAM" id="SSF55874">
    <property type="entry name" value="ATPase domain of HSP90 chaperone/DNA topoisomerase II/histidine kinase"/>
    <property type="match status" value="1"/>
</dbReference>
<dbReference type="InterPro" id="IPR036097">
    <property type="entry name" value="HisK_dim/P_sf"/>
</dbReference>
<proteinExistence type="predicted"/>
<dbReference type="Gene3D" id="1.20.120.620">
    <property type="entry name" value="Backbone structure of the membrane domain of e. Coli histidine kinase receptor kdpd"/>
    <property type="match status" value="1"/>
</dbReference>
<dbReference type="PANTHER" id="PTHR45569">
    <property type="entry name" value="SENSOR PROTEIN KDPD"/>
    <property type="match status" value="1"/>
</dbReference>
<dbReference type="EC" id="2.7.13.3" evidence="3"/>
<feature type="transmembrane region" description="Helical" evidence="13">
    <location>
        <begin position="107"/>
        <end position="126"/>
    </location>
</feature>
<keyword evidence="11" id="KW-0902">Two-component regulatory system</keyword>
<evidence type="ECO:0000256" key="5">
    <source>
        <dbReference type="ARBA" id="ARBA00022679"/>
    </source>
</evidence>
<feature type="domain" description="Histidine kinase" evidence="14">
    <location>
        <begin position="154"/>
        <end position="388"/>
    </location>
</feature>
<evidence type="ECO:0000313" key="15">
    <source>
        <dbReference type="EMBL" id="RBI67317.1"/>
    </source>
</evidence>
<evidence type="ECO:0000256" key="6">
    <source>
        <dbReference type="ARBA" id="ARBA00022692"/>
    </source>
</evidence>
<dbReference type="EMBL" id="QNTU01000005">
    <property type="protein sequence ID" value="RBI67317.1"/>
    <property type="molecule type" value="Genomic_DNA"/>
</dbReference>
<dbReference type="InterPro" id="IPR025201">
    <property type="entry name" value="KdpD_TM"/>
</dbReference>
<dbReference type="SMART" id="SM00388">
    <property type="entry name" value="HisKA"/>
    <property type="match status" value="1"/>
</dbReference>
<dbReference type="SUPFAM" id="SSF47384">
    <property type="entry name" value="Homodimeric domain of signal transducing histidine kinase"/>
    <property type="match status" value="1"/>
</dbReference>
<keyword evidence="7" id="KW-0547">Nucleotide-binding</keyword>
<evidence type="ECO:0000256" key="2">
    <source>
        <dbReference type="ARBA" id="ARBA00004141"/>
    </source>
</evidence>
<dbReference type="GO" id="GO:0000155">
    <property type="term" value="F:phosphorelay sensor kinase activity"/>
    <property type="evidence" value="ECO:0007669"/>
    <property type="project" value="InterPro"/>
</dbReference>
<dbReference type="InterPro" id="IPR052023">
    <property type="entry name" value="Histidine_kinase_KdpD"/>
</dbReference>
<evidence type="ECO:0000256" key="9">
    <source>
        <dbReference type="ARBA" id="ARBA00022840"/>
    </source>
</evidence>
<dbReference type="Gene3D" id="1.10.287.130">
    <property type="match status" value="1"/>
</dbReference>
<reference evidence="16" key="1">
    <citation type="submission" date="2018-06" db="EMBL/GenBank/DDBJ databases">
        <title>Whole genome sequencing of four bacterial strains from South Shetland trench revealing bio-synthetic gene clusters.</title>
        <authorList>
            <person name="Abdel-Mageed W.M."/>
            <person name="Lehri B."/>
            <person name="Jarmusch S."/>
            <person name="Miranda K."/>
            <person name="Goodfellow M."/>
            <person name="Jaspars M."/>
            <person name="Karlyshev A.V."/>
        </authorList>
    </citation>
    <scope>NUCLEOTIDE SEQUENCE [LARGE SCALE GENOMIC DNA]</scope>
    <source>
        <strain evidence="16">SST4</strain>
    </source>
</reference>
<dbReference type="PANTHER" id="PTHR45569:SF1">
    <property type="entry name" value="SENSOR PROTEIN KDPD"/>
    <property type="match status" value="1"/>
</dbReference>
<sequence>MKGNNVMPLSKPMTRYFTQFVRQLRVPTQCEIMIALTSTCIALLIAWGLYAWLALANLSLIFLTAVLTSAVLAGSYAALLSALLGFLTFNFCFTVPHFSLAVEEQEQLLTLLFFLLVALVVGKLAGDSRRRLLELSAARLAEEQERLRSALLSSVSHDLRTPLASIIGAASSLRTLDAQLTQQDRFELLDGVLSESERLNRYIQNLLDMTRLGHGDMKIERDWVAFDDLVTSARKRLASTLEGLQVKQQWSDDLPLLYVHPALIEQALVNVLENAARFSPFNGCITIEAHCAGNHRSVEKSSAKNCFDGTSTLYFSVTDQGPGIPPALRERVFDMFVTGNEGDRSLHGSGLGLAICRGMLGAHAGHIYAIPGPAGIGTTITMMLPISAPSEDAENDD</sequence>
<comment type="caution">
    <text evidence="15">The sequence shown here is derived from an EMBL/GenBank/DDBJ whole genome shotgun (WGS) entry which is preliminary data.</text>
</comment>
<dbReference type="InterPro" id="IPR038318">
    <property type="entry name" value="KdpD_sf"/>
</dbReference>
<keyword evidence="10 13" id="KW-1133">Transmembrane helix</keyword>
<keyword evidence="6 13" id="KW-0812">Transmembrane</keyword>
<dbReference type="Pfam" id="PF00512">
    <property type="entry name" value="HisKA"/>
    <property type="match status" value="1"/>
</dbReference>
<dbReference type="Gene3D" id="3.30.565.10">
    <property type="entry name" value="Histidine kinase-like ATPase, C-terminal domain"/>
    <property type="match status" value="1"/>
</dbReference>
<feature type="transmembrane region" description="Helical" evidence="13">
    <location>
        <begin position="60"/>
        <end position="87"/>
    </location>
</feature>
<evidence type="ECO:0000256" key="13">
    <source>
        <dbReference type="SAM" id="Phobius"/>
    </source>
</evidence>
<dbReference type="AlphaFoldDB" id="A0A365TNT8"/>
<evidence type="ECO:0000256" key="4">
    <source>
        <dbReference type="ARBA" id="ARBA00022553"/>
    </source>
</evidence>
<organism evidence="15 16">
    <name type="scientific">Vreelandella sulfidaeris</name>
    <dbReference type="NCBI Taxonomy" id="115553"/>
    <lineage>
        <taxon>Bacteria</taxon>
        <taxon>Pseudomonadati</taxon>
        <taxon>Pseudomonadota</taxon>
        <taxon>Gammaproteobacteria</taxon>
        <taxon>Oceanospirillales</taxon>
        <taxon>Halomonadaceae</taxon>
        <taxon>Vreelandella</taxon>
    </lineage>
</organism>
<evidence type="ECO:0000256" key="8">
    <source>
        <dbReference type="ARBA" id="ARBA00022777"/>
    </source>
</evidence>
<evidence type="ECO:0000256" key="3">
    <source>
        <dbReference type="ARBA" id="ARBA00012438"/>
    </source>
</evidence>
<protein>
    <recommendedName>
        <fullName evidence="3">histidine kinase</fullName>
        <ecNumber evidence="3">2.7.13.3</ecNumber>
    </recommendedName>
</protein>
<keyword evidence="12 13" id="KW-0472">Membrane</keyword>
<dbReference type="Proteomes" id="UP000252204">
    <property type="component" value="Unassembled WGS sequence"/>
</dbReference>
<dbReference type="RefSeq" id="WP_113269504.1">
    <property type="nucleotide sequence ID" value="NZ_QNTU01000005.1"/>
</dbReference>
<keyword evidence="9 15" id="KW-0067">ATP-binding</keyword>
<dbReference type="OrthoDB" id="9806130at2"/>
<evidence type="ECO:0000256" key="12">
    <source>
        <dbReference type="ARBA" id="ARBA00023136"/>
    </source>
</evidence>
<comment type="subcellular location">
    <subcellularLocation>
        <location evidence="2">Membrane</location>
        <topology evidence="2">Multi-pass membrane protein</topology>
    </subcellularLocation>
</comment>
<dbReference type="PRINTS" id="PR00344">
    <property type="entry name" value="BCTRLSENSOR"/>
</dbReference>
<dbReference type="Pfam" id="PF02518">
    <property type="entry name" value="HATPase_c"/>
    <property type="match status" value="1"/>
</dbReference>
<evidence type="ECO:0000256" key="10">
    <source>
        <dbReference type="ARBA" id="ARBA00022989"/>
    </source>
</evidence>
<dbReference type="InterPro" id="IPR003661">
    <property type="entry name" value="HisK_dim/P_dom"/>
</dbReference>
<dbReference type="PROSITE" id="PS50109">
    <property type="entry name" value="HIS_KIN"/>
    <property type="match status" value="1"/>
</dbReference>
<comment type="catalytic activity">
    <reaction evidence="1">
        <text>ATP + protein L-histidine = ADP + protein N-phospho-L-histidine.</text>
        <dbReference type="EC" id="2.7.13.3"/>
    </reaction>
</comment>
<dbReference type="InterPro" id="IPR003594">
    <property type="entry name" value="HATPase_dom"/>
</dbReference>
<keyword evidence="5" id="KW-0808">Transferase</keyword>
<keyword evidence="8" id="KW-0418">Kinase</keyword>
<evidence type="ECO:0000256" key="1">
    <source>
        <dbReference type="ARBA" id="ARBA00000085"/>
    </source>
</evidence>
<dbReference type="GO" id="GO:0005886">
    <property type="term" value="C:plasma membrane"/>
    <property type="evidence" value="ECO:0007669"/>
    <property type="project" value="TreeGrafter"/>
</dbReference>
<dbReference type="Pfam" id="PF13493">
    <property type="entry name" value="DUF4118"/>
    <property type="match status" value="1"/>
</dbReference>
<dbReference type="InterPro" id="IPR005467">
    <property type="entry name" value="His_kinase_dom"/>
</dbReference>
<feature type="transmembrane region" description="Helical" evidence="13">
    <location>
        <begin position="32"/>
        <end position="53"/>
    </location>
</feature>